<dbReference type="OrthoDB" id="427096at2759"/>
<dbReference type="AlphaFoldDB" id="B3RKE7"/>
<feature type="domain" description="Fucosyltransferase N-terminal" evidence="14">
    <location>
        <begin position="51"/>
        <end position="166"/>
    </location>
</feature>
<evidence type="ECO:0000313" key="16">
    <source>
        <dbReference type="Proteomes" id="UP000009022"/>
    </source>
</evidence>
<evidence type="ECO:0000256" key="5">
    <source>
        <dbReference type="ARBA" id="ARBA00022679"/>
    </source>
</evidence>
<evidence type="ECO:0000256" key="3">
    <source>
        <dbReference type="ARBA" id="ARBA00008919"/>
    </source>
</evidence>
<dbReference type="PhylomeDB" id="B3RKE7"/>
<dbReference type="Gene3D" id="3.40.50.11660">
    <property type="entry name" value="Glycosyl transferase family 10, C-terminal domain"/>
    <property type="match status" value="1"/>
</dbReference>
<dbReference type="InterPro" id="IPR031481">
    <property type="entry name" value="Glyco_tran_10_N"/>
</dbReference>
<dbReference type="EC" id="2.4.1.-" evidence="12"/>
<comment type="similarity">
    <text evidence="3 12">Belongs to the glycosyltransferase 10 family.</text>
</comment>
<dbReference type="InterPro" id="IPR055270">
    <property type="entry name" value="Glyco_tran_10_C"/>
</dbReference>
<dbReference type="OMA" id="KIHESSP"/>
<evidence type="ECO:0000256" key="8">
    <source>
        <dbReference type="ARBA" id="ARBA00022989"/>
    </source>
</evidence>
<dbReference type="eggNOG" id="KOG2619">
    <property type="taxonomic scope" value="Eukaryota"/>
</dbReference>
<dbReference type="CTD" id="6749000"/>
<feature type="transmembrane region" description="Helical" evidence="12">
    <location>
        <begin position="7"/>
        <end position="27"/>
    </location>
</feature>
<comment type="subcellular location">
    <subcellularLocation>
        <location evidence="1">Golgi apparatus membrane</location>
        <topology evidence="1">Single-pass type II membrane protein</topology>
    </subcellularLocation>
    <subcellularLocation>
        <location evidence="12">Golgi apparatus</location>
        <location evidence="12">Golgi stack membrane</location>
        <topology evidence="12">Single-pass type II membrane protein</topology>
    </subcellularLocation>
</comment>
<dbReference type="Pfam" id="PF00852">
    <property type="entry name" value="Glyco_transf_10"/>
    <property type="match status" value="1"/>
</dbReference>
<keyword evidence="8 12" id="KW-1133">Transmembrane helix</keyword>
<reference evidence="15 16" key="1">
    <citation type="journal article" date="2008" name="Nature">
        <title>The Trichoplax genome and the nature of placozoans.</title>
        <authorList>
            <person name="Srivastava M."/>
            <person name="Begovic E."/>
            <person name="Chapman J."/>
            <person name="Putnam N.H."/>
            <person name="Hellsten U."/>
            <person name="Kawashima T."/>
            <person name="Kuo A."/>
            <person name="Mitros T."/>
            <person name="Salamov A."/>
            <person name="Carpenter M.L."/>
            <person name="Signorovitch A.Y."/>
            <person name="Moreno M.A."/>
            <person name="Kamm K."/>
            <person name="Grimwood J."/>
            <person name="Schmutz J."/>
            <person name="Shapiro H."/>
            <person name="Grigoriev I.V."/>
            <person name="Buss L.W."/>
            <person name="Schierwater B."/>
            <person name="Dellaporta S.L."/>
            <person name="Rokhsar D.S."/>
        </authorList>
    </citation>
    <scope>NUCLEOTIDE SEQUENCE [LARGE SCALE GENOMIC DNA]</scope>
    <source>
        <strain evidence="15 16">Grell-BS-1999</strain>
    </source>
</reference>
<evidence type="ECO:0000256" key="2">
    <source>
        <dbReference type="ARBA" id="ARBA00004922"/>
    </source>
</evidence>
<dbReference type="EMBL" id="DS985241">
    <property type="protein sequence ID" value="EDV28583.1"/>
    <property type="molecule type" value="Genomic_DNA"/>
</dbReference>
<evidence type="ECO:0000256" key="6">
    <source>
        <dbReference type="ARBA" id="ARBA00022692"/>
    </source>
</evidence>
<dbReference type="FunCoup" id="B3RKE7">
    <property type="interactions" value="276"/>
</dbReference>
<dbReference type="FunFam" id="3.40.50.11660:FF:000006">
    <property type="entry name" value="Alpha-(1,3)-fucosyltransferase C"/>
    <property type="match status" value="1"/>
</dbReference>
<dbReference type="PANTHER" id="PTHR48438:SF1">
    <property type="entry name" value="ALPHA-(1,3)-FUCOSYLTRANSFERASE C-RELATED"/>
    <property type="match status" value="1"/>
</dbReference>
<keyword evidence="5 12" id="KW-0808">Transferase</keyword>
<dbReference type="HOGENOM" id="CLU_032075_3_0_1"/>
<dbReference type="RefSeq" id="XP_002107785.1">
    <property type="nucleotide sequence ID" value="XM_002107749.1"/>
</dbReference>
<proteinExistence type="inferred from homology"/>
<feature type="domain" description="Fucosyltransferase C-terminal" evidence="13">
    <location>
        <begin position="186"/>
        <end position="347"/>
    </location>
</feature>
<keyword evidence="7" id="KW-0735">Signal-anchor</keyword>
<keyword evidence="4 12" id="KW-0328">Glycosyltransferase</keyword>
<evidence type="ECO:0000256" key="10">
    <source>
        <dbReference type="ARBA" id="ARBA00023136"/>
    </source>
</evidence>
<evidence type="ECO:0000256" key="1">
    <source>
        <dbReference type="ARBA" id="ARBA00004323"/>
    </source>
</evidence>
<comment type="pathway">
    <text evidence="2">Protein modification; protein glycosylation.</text>
</comment>
<dbReference type="KEGG" id="tad:TRIADDRAFT_51654"/>
<evidence type="ECO:0000259" key="13">
    <source>
        <dbReference type="Pfam" id="PF00852"/>
    </source>
</evidence>
<dbReference type="PANTHER" id="PTHR48438">
    <property type="entry name" value="ALPHA-(1,3)-FUCOSYLTRANSFERASE C-RELATED"/>
    <property type="match status" value="1"/>
</dbReference>
<evidence type="ECO:0000313" key="15">
    <source>
        <dbReference type="EMBL" id="EDV28583.1"/>
    </source>
</evidence>
<protein>
    <recommendedName>
        <fullName evidence="12">Fucosyltransferase</fullName>
        <ecNumber evidence="12">2.4.1.-</ecNumber>
    </recommendedName>
</protein>
<evidence type="ECO:0000259" key="14">
    <source>
        <dbReference type="Pfam" id="PF17039"/>
    </source>
</evidence>
<keyword evidence="6 12" id="KW-0812">Transmembrane</keyword>
<sequence length="388" mass="45592">MSIKRILLLFQAINFFVLLCLTSYIYYTSKRSTTQSVQEYQNLQNLRHNNITIILLWTGWFYGDWPVPLGGHQCDSLSKHCYFTIESKYYSTADAVVFHGSDLYRMEDAALPNQTSKPRHQRWVYYTMENPPISAYLGVQAKERDENKFDWIMSYAKDADVYVPYGQIIKGRYGNGYDSNINYAQGRPKMVAMVASRCYPSRMKMVAALQHYVDVDVYGECGTKCSRNRQCWNHLKQNYKFYLSFENEVCKDYITEKLYNNAFANYLIPIVISGANYSDIKVVPPHSVIDALQFKNVEELARYIKIVAEDNKLYNSYFQWRNRYDIKFIRMRDTLCTLCKKISTKPLRKPSRPYSNLRYILGNHDGNCKKFPEPSRLNAVKPNFTYFQ</sequence>
<dbReference type="UniPathway" id="UPA00378"/>
<evidence type="ECO:0000256" key="11">
    <source>
        <dbReference type="ARBA" id="ARBA00023180"/>
    </source>
</evidence>
<dbReference type="STRING" id="10228.B3RKE7"/>
<dbReference type="SUPFAM" id="SSF53756">
    <property type="entry name" value="UDP-Glycosyltransferase/glycogen phosphorylase"/>
    <property type="match status" value="1"/>
</dbReference>
<dbReference type="GO" id="GO:0046920">
    <property type="term" value="F:alpha-(1-&gt;3)-fucosyltransferase activity"/>
    <property type="evidence" value="ECO:0000318"/>
    <property type="project" value="GO_Central"/>
</dbReference>
<dbReference type="InterPro" id="IPR038577">
    <property type="entry name" value="GT10-like_C_sf"/>
</dbReference>
<dbReference type="InParanoid" id="B3RKE7"/>
<evidence type="ECO:0000256" key="9">
    <source>
        <dbReference type="ARBA" id="ARBA00023034"/>
    </source>
</evidence>
<accession>B3RKE7</accession>
<dbReference type="InterPro" id="IPR001503">
    <property type="entry name" value="Glyco_trans_10"/>
</dbReference>
<keyword evidence="16" id="KW-1185">Reference proteome</keyword>
<dbReference type="Pfam" id="PF17039">
    <property type="entry name" value="Glyco_tran_10_N"/>
    <property type="match status" value="1"/>
</dbReference>
<dbReference type="Proteomes" id="UP000009022">
    <property type="component" value="Unassembled WGS sequence"/>
</dbReference>
<dbReference type="GeneID" id="6749000"/>
<evidence type="ECO:0000256" key="12">
    <source>
        <dbReference type="RuleBase" id="RU003832"/>
    </source>
</evidence>
<gene>
    <name evidence="15" type="ORF">TRIADDRAFT_51654</name>
</gene>
<dbReference type="GO" id="GO:0032580">
    <property type="term" value="C:Golgi cisterna membrane"/>
    <property type="evidence" value="ECO:0007669"/>
    <property type="project" value="UniProtKB-SubCell"/>
</dbReference>
<keyword evidence="11" id="KW-0325">Glycoprotein</keyword>
<organism evidence="15 16">
    <name type="scientific">Trichoplax adhaerens</name>
    <name type="common">Trichoplax reptans</name>
    <dbReference type="NCBI Taxonomy" id="10228"/>
    <lineage>
        <taxon>Eukaryota</taxon>
        <taxon>Metazoa</taxon>
        <taxon>Placozoa</taxon>
        <taxon>Uniplacotomia</taxon>
        <taxon>Trichoplacea</taxon>
        <taxon>Trichoplacidae</taxon>
        <taxon>Trichoplax</taxon>
    </lineage>
</organism>
<dbReference type="GO" id="GO:0000139">
    <property type="term" value="C:Golgi membrane"/>
    <property type="evidence" value="ECO:0007669"/>
    <property type="project" value="UniProtKB-SubCell"/>
</dbReference>
<name>B3RKE7_TRIAD</name>
<evidence type="ECO:0000256" key="7">
    <source>
        <dbReference type="ARBA" id="ARBA00022968"/>
    </source>
</evidence>
<keyword evidence="10 12" id="KW-0472">Membrane</keyword>
<keyword evidence="9 12" id="KW-0333">Golgi apparatus</keyword>
<evidence type="ECO:0000256" key="4">
    <source>
        <dbReference type="ARBA" id="ARBA00022676"/>
    </source>
</evidence>